<proteinExistence type="inferred from homology"/>
<dbReference type="InterPro" id="IPR006162">
    <property type="entry name" value="Ppantetheine_attach_site"/>
</dbReference>
<dbReference type="Pfam" id="PF02770">
    <property type="entry name" value="Acyl-CoA_dh_M"/>
    <property type="match status" value="1"/>
</dbReference>
<keyword evidence="6" id="KW-0436">Ligase</keyword>
<dbReference type="SMART" id="SM00823">
    <property type="entry name" value="PKS_PP"/>
    <property type="match status" value="1"/>
</dbReference>
<comment type="similarity">
    <text evidence="2">Belongs to the ATP-dependent AMP-binding enzyme family.</text>
</comment>
<keyword evidence="13" id="KW-1185">Reference proteome</keyword>
<keyword evidence="4" id="KW-0596">Phosphopantetheine</keyword>
<evidence type="ECO:0000256" key="1">
    <source>
        <dbReference type="ARBA" id="ARBA00001974"/>
    </source>
</evidence>
<evidence type="ECO:0000256" key="8">
    <source>
        <dbReference type="ARBA" id="ARBA00022827"/>
    </source>
</evidence>
<comment type="similarity">
    <text evidence="3">Belongs to the acyl-CoA dehydrogenase family.</text>
</comment>
<dbReference type="GO" id="GO:0016874">
    <property type="term" value="F:ligase activity"/>
    <property type="evidence" value="ECO:0007669"/>
    <property type="project" value="UniProtKB-KW"/>
</dbReference>
<keyword evidence="5" id="KW-0597">Phosphoprotein</keyword>
<dbReference type="InterPro" id="IPR020845">
    <property type="entry name" value="AMP-binding_CS"/>
</dbReference>
<dbReference type="InterPro" id="IPR045851">
    <property type="entry name" value="AMP-bd_C_sf"/>
</dbReference>
<gene>
    <name evidence="12" type="ORF">M8542_11145</name>
</gene>
<dbReference type="InterPro" id="IPR009075">
    <property type="entry name" value="AcylCo_DH/oxidase_C"/>
</dbReference>
<dbReference type="GO" id="GO:0031177">
    <property type="term" value="F:phosphopantetheine binding"/>
    <property type="evidence" value="ECO:0007669"/>
    <property type="project" value="InterPro"/>
</dbReference>
<dbReference type="GO" id="GO:0006633">
    <property type="term" value="P:fatty acid biosynthetic process"/>
    <property type="evidence" value="ECO:0007669"/>
    <property type="project" value="TreeGrafter"/>
</dbReference>
<sequence>MSGFSHVDVRNRDVQSLLLARVRSAPRSPAFTFLVNGEEPLPTIDYAGLDAAARARAAVLVGRGLRGRTVLLAYDGGEEFQIAFLACVYAGVIAVPTPVPVRTGALRRTTHIARDAMTTTVLTDMSTRERVAEALGEAATEDLDWLVTDEWTEPADDWEYREVEPDDVALLQYTSGSTGDPKGVMVTHANLWHQAAEMDELWTRVEDGAVVSWLPMFHDMGLLFGLVFPVFTGMPAYLLSPEAFVRKPVRWLGAISRYRATHAIAPNFAYERCVSHISAEDRATLDLSSWKLALSGAEPVRSATLAKFARAFAETGLDPNALGTGYGLAEATLKVSGSTPGRMAGTLWLSAKALQEGHALPVGEAEGGLPAVTSGRSQGDTVVRIVAPDSAEALPEGRVGEIWVRGASVTKGYWNRPEQTEATFHATIRGEGPERYLRTGDLGFQHGGELYVTGRHKDLLIFNGENHYPQDIEYTAEESHAGLRVSSACAIGVEGDGAEKLVVVVEVDEALLASVGVAELAAGIESAVWREHQLAVHQVVPVRRNSLPRTTSGKIQRTACRLGYEQGGLKLAAGSREPAEVEGLLEWLREFGARRVDSQLMDERRALPPHIVLALGRKGLLGMQIPAAYGGLGLDTGATLRVLEQLAAIDLTLATFVCDNNALGVYPIARYGSAELKAALLPELASGRSLAAFAVTEPGAGSAMQAIRATAREGATGRWTITGDKSWSGNAAWADVLVTFAQARDAEDRPRGLAAFAVSGDAPGLRVGKEAPTMGLRAMVQNALRFDDVPATERLGDGETVANETMMRTRLMIGALCLGAMRRALQLQHRYARRREVGTGRLLDNPVTLAVMTDAVAAVAGVHALVHDVAEELDRGNRPPDTAFLAVKVLAPELLWQVVDGAVQTTGGRGYVETNVLPRLLRDARVLRIFEGPTESLRMHLGSLVAAAGGAELVDADLVSRVLGHCERTFAALPAADRVRRAHDLLGEVAATAVLLAAVQRRGDGHAEPWARRKFDDAVAKALGVEECAGADAVSAAVEGYAAAIGVVDQTPAGVDHELDPYLRAEYAEPAAPADPEHAAEGGLRDWLVRWVAAKLGIPAAEVAGDTPFPRYGLDSVAVTELVGALHDEHGLTVPSALLWEYPTIDALSAQLDR</sequence>
<dbReference type="GO" id="GO:0050660">
    <property type="term" value="F:flavin adenine dinucleotide binding"/>
    <property type="evidence" value="ECO:0007669"/>
    <property type="project" value="InterPro"/>
</dbReference>
<dbReference type="Gene3D" id="1.10.1200.10">
    <property type="entry name" value="ACP-like"/>
    <property type="match status" value="1"/>
</dbReference>
<evidence type="ECO:0000256" key="2">
    <source>
        <dbReference type="ARBA" id="ARBA00006432"/>
    </source>
</evidence>
<dbReference type="PROSITE" id="PS50075">
    <property type="entry name" value="CARRIER"/>
    <property type="match status" value="1"/>
</dbReference>
<dbReference type="GO" id="GO:0005886">
    <property type="term" value="C:plasma membrane"/>
    <property type="evidence" value="ECO:0007669"/>
    <property type="project" value="TreeGrafter"/>
</dbReference>
<dbReference type="PROSITE" id="PS00455">
    <property type="entry name" value="AMP_BINDING"/>
    <property type="match status" value="1"/>
</dbReference>
<evidence type="ECO:0000256" key="9">
    <source>
        <dbReference type="ARBA" id="ARBA00022832"/>
    </source>
</evidence>
<evidence type="ECO:0000256" key="5">
    <source>
        <dbReference type="ARBA" id="ARBA00022553"/>
    </source>
</evidence>
<evidence type="ECO:0000256" key="3">
    <source>
        <dbReference type="ARBA" id="ARBA00009347"/>
    </source>
</evidence>
<feature type="domain" description="Carrier" evidence="11">
    <location>
        <begin position="1079"/>
        <end position="1154"/>
    </location>
</feature>
<dbReference type="RefSeq" id="WP_257919996.1">
    <property type="nucleotide sequence ID" value="NZ_JAMXQV010000004.1"/>
</dbReference>
<evidence type="ECO:0000256" key="4">
    <source>
        <dbReference type="ARBA" id="ARBA00022450"/>
    </source>
</evidence>
<dbReference type="InterPro" id="IPR042099">
    <property type="entry name" value="ANL_N_sf"/>
</dbReference>
<keyword evidence="8" id="KW-0274">FAD</keyword>
<evidence type="ECO:0000256" key="6">
    <source>
        <dbReference type="ARBA" id="ARBA00022598"/>
    </source>
</evidence>
<evidence type="ECO:0000313" key="13">
    <source>
        <dbReference type="Proteomes" id="UP001144096"/>
    </source>
</evidence>
<dbReference type="Pfam" id="PF00501">
    <property type="entry name" value="AMP-binding"/>
    <property type="match status" value="1"/>
</dbReference>
<dbReference type="Pfam" id="PF00550">
    <property type="entry name" value="PP-binding"/>
    <property type="match status" value="1"/>
</dbReference>
<reference evidence="12" key="1">
    <citation type="submission" date="2022-06" db="EMBL/GenBank/DDBJ databases">
        <title>Amycolatopsis iheyaensis sp. nov., a new species of the genus Amycolatopsis isolated from soil in Iheya island, Japan.</title>
        <authorList>
            <person name="Ngamcharungchit C."/>
            <person name="Kanto H."/>
            <person name="Take A."/>
            <person name="Intra B."/>
            <person name="Matsumoto A."/>
            <person name="Panbangred W."/>
            <person name="Inahashi Y."/>
        </authorList>
    </citation>
    <scope>NUCLEOTIDE SEQUENCE</scope>
    <source>
        <strain evidence="12">OK19-0408</strain>
    </source>
</reference>
<dbReference type="InterPro" id="IPR040097">
    <property type="entry name" value="FAAL/FAAC"/>
</dbReference>
<dbReference type="InterPro" id="IPR036736">
    <property type="entry name" value="ACP-like_sf"/>
</dbReference>
<dbReference type="PANTHER" id="PTHR22754:SF32">
    <property type="entry name" value="DISCO-INTERACTING PROTEIN 2"/>
    <property type="match status" value="1"/>
</dbReference>
<dbReference type="Gene3D" id="1.10.540.10">
    <property type="entry name" value="Acyl-CoA dehydrogenase/oxidase, N-terminal domain"/>
    <property type="match status" value="1"/>
</dbReference>
<dbReference type="InterPro" id="IPR009081">
    <property type="entry name" value="PP-bd_ACP"/>
</dbReference>
<evidence type="ECO:0000259" key="11">
    <source>
        <dbReference type="PROSITE" id="PS50075"/>
    </source>
</evidence>
<organism evidence="12 13">
    <name type="scientific">Amycolatopsis iheyensis</name>
    <dbReference type="NCBI Taxonomy" id="2945988"/>
    <lineage>
        <taxon>Bacteria</taxon>
        <taxon>Bacillati</taxon>
        <taxon>Actinomycetota</taxon>
        <taxon>Actinomycetes</taxon>
        <taxon>Pseudonocardiales</taxon>
        <taxon>Pseudonocardiaceae</taxon>
        <taxon>Amycolatopsis</taxon>
    </lineage>
</organism>
<dbReference type="Gene3D" id="2.40.110.10">
    <property type="entry name" value="Butyryl-CoA Dehydrogenase, subunit A, domain 2"/>
    <property type="match status" value="1"/>
</dbReference>
<dbReference type="GO" id="GO:0070566">
    <property type="term" value="F:adenylyltransferase activity"/>
    <property type="evidence" value="ECO:0007669"/>
    <property type="project" value="TreeGrafter"/>
</dbReference>
<dbReference type="CDD" id="cd05931">
    <property type="entry name" value="FAAL"/>
    <property type="match status" value="1"/>
</dbReference>
<dbReference type="InterPro" id="IPR046373">
    <property type="entry name" value="Acyl-CoA_Oxase/DH_mid-dom_sf"/>
</dbReference>
<dbReference type="PANTHER" id="PTHR22754">
    <property type="entry name" value="DISCO-INTERACTING PROTEIN 2 DIP2 -RELATED"/>
    <property type="match status" value="1"/>
</dbReference>
<dbReference type="PROSITE" id="PS00012">
    <property type="entry name" value="PHOSPHOPANTETHEINE"/>
    <property type="match status" value="1"/>
</dbReference>
<name>A0A9X2N7G7_9PSEU</name>
<dbReference type="Gene3D" id="3.40.50.12780">
    <property type="entry name" value="N-terminal domain of ligase-like"/>
    <property type="match status" value="1"/>
</dbReference>
<dbReference type="InterPro" id="IPR000873">
    <property type="entry name" value="AMP-dep_synth/lig_dom"/>
</dbReference>
<evidence type="ECO:0000256" key="7">
    <source>
        <dbReference type="ARBA" id="ARBA00022630"/>
    </source>
</evidence>
<dbReference type="InterPro" id="IPR037069">
    <property type="entry name" value="AcylCoA_DH/ox_N_sf"/>
</dbReference>
<dbReference type="EMBL" id="JAMXQV010000004">
    <property type="protein sequence ID" value="MCR6483374.1"/>
    <property type="molecule type" value="Genomic_DNA"/>
</dbReference>
<protein>
    <submittedName>
        <fullName evidence="12">AMP-binding protein</fullName>
    </submittedName>
</protein>
<dbReference type="InterPro" id="IPR036250">
    <property type="entry name" value="AcylCo_DH-like_C"/>
</dbReference>
<dbReference type="CDD" id="cd00567">
    <property type="entry name" value="ACAD"/>
    <property type="match status" value="1"/>
</dbReference>
<dbReference type="Pfam" id="PF23024">
    <property type="entry name" value="AMP-dom_DIP2-like"/>
    <property type="match status" value="1"/>
</dbReference>
<dbReference type="InterPro" id="IPR020806">
    <property type="entry name" value="PKS_PP-bd"/>
</dbReference>
<dbReference type="SUPFAM" id="SSF47336">
    <property type="entry name" value="ACP-like"/>
    <property type="match status" value="1"/>
</dbReference>
<dbReference type="Gene3D" id="3.30.300.30">
    <property type="match status" value="1"/>
</dbReference>
<dbReference type="SMART" id="SM01294">
    <property type="entry name" value="PKS_PP_betabranch"/>
    <property type="match status" value="1"/>
</dbReference>
<dbReference type="InterPro" id="IPR025110">
    <property type="entry name" value="AMP-bd_C"/>
</dbReference>
<dbReference type="GO" id="GO:0071766">
    <property type="term" value="P:Actinobacterium-type cell wall biogenesis"/>
    <property type="evidence" value="ECO:0007669"/>
    <property type="project" value="UniProtKB-ARBA"/>
</dbReference>
<dbReference type="SUPFAM" id="SSF47203">
    <property type="entry name" value="Acyl-CoA dehydrogenase C-terminal domain-like"/>
    <property type="match status" value="1"/>
</dbReference>
<dbReference type="Proteomes" id="UP001144096">
    <property type="component" value="Unassembled WGS sequence"/>
</dbReference>
<dbReference type="FunFam" id="3.40.50.12780:FF:000013">
    <property type="entry name" value="Long-chain-fatty-acid--AMP ligase FadD32"/>
    <property type="match status" value="1"/>
</dbReference>
<evidence type="ECO:0000313" key="12">
    <source>
        <dbReference type="EMBL" id="MCR6483374.1"/>
    </source>
</evidence>
<dbReference type="SUPFAM" id="SSF56645">
    <property type="entry name" value="Acyl-CoA dehydrogenase NM domain-like"/>
    <property type="match status" value="1"/>
</dbReference>
<dbReference type="InterPro" id="IPR006091">
    <property type="entry name" value="Acyl-CoA_Oxase/DH_mid-dom"/>
</dbReference>
<evidence type="ECO:0000256" key="10">
    <source>
        <dbReference type="ARBA" id="ARBA00023098"/>
    </source>
</evidence>
<keyword evidence="10" id="KW-0443">Lipid metabolism</keyword>
<dbReference type="Pfam" id="PF00441">
    <property type="entry name" value="Acyl-CoA_dh_1"/>
    <property type="match status" value="1"/>
</dbReference>
<dbReference type="SUPFAM" id="SSF56801">
    <property type="entry name" value="Acetyl-CoA synthetase-like"/>
    <property type="match status" value="1"/>
</dbReference>
<keyword evidence="9" id="KW-0276">Fatty acid metabolism</keyword>
<comment type="cofactor">
    <cofactor evidence="1">
        <name>FAD</name>
        <dbReference type="ChEBI" id="CHEBI:57692"/>
    </cofactor>
</comment>
<dbReference type="AlphaFoldDB" id="A0A9X2N7G7"/>
<keyword evidence="7" id="KW-0285">Flavoprotein</keyword>
<dbReference type="Gene3D" id="1.20.140.10">
    <property type="entry name" value="Butyryl-CoA Dehydrogenase, subunit A, domain 3"/>
    <property type="match status" value="1"/>
</dbReference>
<comment type="caution">
    <text evidence="12">The sequence shown here is derived from an EMBL/GenBank/DDBJ whole genome shotgun (WGS) entry which is preliminary data.</text>
</comment>
<dbReference type="GO" id="GO:0016627">
    <property type="term" value="F:oxidoreductase activity, acting on the CH-CH group of donors"/>
    <property type="evidence" value="ECO:0007669"/>
    <property type="project" value="InterPro"/>
</dbReference>
<dbReference type="Pfam" id="PF02771">
    <property type="entry name" value="Acyl-CoA_dh_N"/>
    <property type="match status" value="1"/>
</dbReference>
<dbReference type="InterPro" id="IPR013786">
    <property type="entry name" value="AcylCoA_DH/ox_N"/>
</dbReference>
<dbReference type="InterPro" id="IPR009100">
    <property type="entry name" value="AcylCoA_DH/oxidase_NM_dom_sf"/>
</dbReference>
<accession>A0A9X2N7G7</accession>